<reference evidence="2 3" key="1">
    <citation type="journal article" date="2016" name="Int. J. Syst. Evol. Microbiol.">
        <title>Panacibacter ginsenosidivorans gen. nov., sp. nov., with ginsenoside converting activity isolated from soil of a ginseng field.</title>
        <authorList>
            <person name="Siddiqi M.Z."/>
            <person name="Muhammad Shafi S."/>
            <person name="Choi K.D."/>
            <person name="Im W.T."/>
        </authorList>
    </citation>
    <scope>NUCLEOTIDE SEQUENCE [LARGE SCALE GENOMIC DNA]</scope>
    <source>
        <strain evidence="2 3">Gsoil1550</strain>
    </source>
</reference>
<feature type="signal peptide" evidence="1">
    <location>
        <begin position="1"/>
        <end position="20"/>
    </location>
</feature>
<protein>
    <recommendedName>
        <fullName evidence="4">Lipocalin-like domain-containing protein</fullName>
    </recommendedName>
</protein>
<evidence type="ECO:0000313" key="2">
    <source>
        <dbReference type="EMBL" id="QEC67320.1"/>
    </source>
</evidence>
<dbReference type="RefSeq" id="WP_147189127.1">
    <property type="nucleotide sequence ID" value="NZ_CP042435.1"/>
</dbReference>
<accession>A0A5B8V742</accession>
<feature type="chain" id="PRO_5022832575" description="Lipocalin-like domain-containing protein" evidence="1">
    <location>
        <begin position="21"/>
        <end position="141"/>
    </location>
</feature>
<proteinExistence type="predicted"/>
<name>A0A5B8V742_9BACT</name>
<dbReference type="EMBL" id="CP042435">
    <property type="protein sequence ID" value="QEC67320.1"/>
    <property type="molecule type" value="Genomic_DNA"/>
</dbReference>
<dbReference type="OrthoDB" id="955522at2"/>
<dbReference type="PROSITE" id="PS51257">
    <property type="entry name" value="PROKAR_LIPOPROTEIN"/>
    <property type="match status" value="1"/>
</dbReference>
<gene>
    <name evidence="2" type="ORF">FRZ67_08430</name>
</gene>
<evidence type="ECO:0000256" key="1">
    <source>
        <dbReference type="SAM" id="SignalP"/>
    </source>
</evidence>
<dbReference type="KEGG" id="pgin:FRZ67_08430"/>
<evidence type="ECO:0000313" key="3">
    <source>
        <dbReference type="Proteomes" id="UP000321533"/>
    </source>
</evidence>
<dbReference type="AlphaFoldDB" id="A0A5B8V742"/>
<organism evidence="2 3">
    <name type="scientific">Panacibacter ginsenosidivorans</name>
    <dbReference type="NCBI Taxonomy" id="1813871"/>
    <lineage>
        <taxon>Bacteria</taxon>
        <taxon>Pseudomonadati</taxon>
        <taxon>Bacteroidota</taxon>
        <taxon>Chitinophagia</taxon>
        <taxon>Chitinophagales</taxon>
        <taxon>Chitinophagaceae</taxon>
        <taxon>Panacibacter</taxon>
    </lineage>
</organism>
<evidence type="ECO:0008006" key="4">
    <source>
        <dbReference type="Google" id="ProtNLM"/>
    </source>
</evidence>
<dbReference type="Proteomes" id="UP000321533">
    <property type="component" value="Chromosome"/>
</dbReference>
<keyword evidence="3" id="KW-1185">Reference proteome</keyword>
<sequence>MKKIFLFAIFAAFFACNKSASLYQNTRLRGKWQLTEYYISPGNGGSWYPADTPTQHTIEFRNDNSFISSDSAYQNAIGFNIIDSNRLEFILPTQIPSTHECYYQIQDNGTTLIISPVSCIEGCSNKYKAINGNGSIKNTDQ</sequence>
<keyword evidence="1" id="KW-0732">Signal</keyword>